<evidence type="ECO:0000256" key="17">
    <source>
        <dbReference type="PIRSR" id="PIRSR634016-3"/>
    </source>
</evidence>
<dbReference type="PANTHER" id="PTHR11533:SF299">
    <property type="entry name" value="AMINOPEPTIDASE"/>
    <property type="match status" value="1"/>
</dbReference>
<dbReference type="GO" id="GO:0008270">
    <property type="term" value="F:zinc ion binding"/>
    <property type="evidence" value="ECO:0007669"/>
    <property type="project" value="InterPro"/>
</dbReference>
<evidence type="ECO:0000256" key="5">
    <source>
        <dbReference type="ARBA" id="ARBA00022670"/>
    </source>
</evidence>
<feature type="domain" description="Aminopeptidase N-like N-terminal" evidence="20">
    <location>
        <begin position="42"/>
        <end position="232"/>
    </location>
</feature>
<dbReference type="GO" id="GO:0042277">
    <property type="term" value="F:peptide binding"/>
    <property type="evidence" value="ECO:0007669"/>
    <property type="project" value="TreeGrafter"/>
</dbReference>
<dbReference type="GO" id="GO:0043171">
    <property type="term" value="P:peptide catabolic process"/>
    <property type="evidence" value="ECO:0007669"/>
    <property type="project" value="TreeGrafter"/>
</dbReference>
<dbReference type="GO" id="GO:0005886">
    <property type="term" value="C:plasma membrane"/>
    <property type="evidence" value="ECO:0007669"/>
    <property type="project" value="UniProtKB-SubCell"/>
</dbReference>
<sequence length="384" mass="43698">MISEKTILRTLPNVLVLSFCASSVGAILEKADDSFRLPSTIQPLQYNLSIEPNFANITKAYFNGSLSIDLKVISTTDQITLHARDLFIDSRALQIVDNGTSQKISNITVDTTRDFYTIGLFQPLRENHHVVLIIGKFSGRLKFDKVGFYLAKYRNKANKERFLALTDFQPIGARKAFPCFDEPSFKSKFIISIVRGKEYISVSNEQLVRTVDLGNGRFLDIYKETVKMSTYLIAFSVSDYQRTVQKGLFRVYAPPEVIQRGKTDLVLSIANDALKVLENYTGIKYAMGKLDLFAVPTDYFEPGGMENWGLITLSEKNLICTNESTIDQIRKCTLLTGHEIAHQWFGNLVTPTWWNFLWLSEGFSTYMEYYTTSLVSFWVGIRFA</sequence>
<keyword evidence="10" id="KW-0735">Signal-anchor</keyword>
<dbReference type="SUPFAM" id="SSF55486">
    <property type="entry name" value="Metalloproteases ('zincins'), catalytic domain"/>
    <property type="match status" value="1"/>
</dbReference>
<dbReference type="GO" id="GO:0098552">
    <property type="term" value="C:side of membrane"/>
    <property type="evidence" value="ECO:0007669"/>
    <property type="project" value="UniProtKB-KW"/>
</dbReference>
<dbReference type="Gene3D" id="1.10.390.10">
    <property type="entry name" value="Neutral Protease Domain 2"/>
    <property type="match status" value="1"/>
</dbReference>
<keyword evidence="18" id="KW-0732">Signal</keyword>
<dbReference type="Gene3D" id="2.60.40.1730">
    <property type="entry name" value="tricorn interacting facor f3 domain"/>
    <property type="match status" value="1"/>
</dbReference>
<keyword evidence="13" id="KW-0472">Membrane</keyword>
<evidence type="ECO:0000259" key="19">
    <source>
        <dbReference type="Pfam" id="PF01433"/>
    </source>
</evidence>
<accession>A0A1Y1JZM2</accession>
<comment type="subcellular location">
    <subcellularLocation>
        <location evidence="2">Cell membrane</location>
        <topology evidence="2">Lipid-anchor</topology>
        <topology evidence="2">GPI-anchor</topology>
    </subcellularLocation>
    <subcellularLocation>
        <location evidence="1">Membrane</location>
        <topology evidence="1">Single-pass type II membrane protein</topology>
    </subcellularLocation>
</comment>
<evidence type="ECO:0000256" key="10">
    <source>
        <dbReference type="ARBA" id="ARBA00022968"/>
    </source>
</evidence>
<evidence type="ECO:0000256" key="8">
    <source>
        <dbReference type="ARBA" id="ARBA00022801"/>
    </source>
</evidence>
<feature type="chain" id="PRO_5012282135" evidence="18">
    <location>
        <begin position="27"/>
        <end position="384"/>
    </location>
</feature>
<evidence type="ECO:0000256" key="2">
    <source>
        <dbReference type="ARBA" id="ARBA00004609"/>
    </source>
</evidence>
<evidence type="ECO:0000259" key="20">
    <source>
        <dbReference type="Pfam" id="PF17900"/>
    </source>
</evidence>
<keyword evidence="4" id="KW-0336">GPI-anchor</keyword>
<evidence type="ECO:0000256" key="12">
    <source>
        <dbReference type="ARBA" id="ARBA00023049"/>
    </source>
</evidence>
<dbReference type="GO" id="GO:0005615">
    <property type="term" value="C:extracellular space"/>
    <property type="evidence" value="ECO:0007669"/>
    <property type="project" value="TreeGrafter"/>
</dbReference>
<dbReference type="PANTHER" id="PTHR11533">
    <property type="entry name" value="PROTEASE M1 ZINC METALLOPROTEASE"/>
    <property type="match status" value="1"/>
</dbReference>
<dbReference type="InterPro" id="IPR045357">
    <property type="entry name" value="Aminopeptidase_N-like_N"/>
</dbReference>
<dbReference type="GO" id="GO:0006508">
    <property type="term" value="P:proteolysis"/>
    <property type="evidence" value="ECO:0007669"/>
    <property type="project" value="UniProtKB-KW"/>
</dbReference>
<dbReference type="Pfam" id="PF17900">
    <property type="entry name" value="Peptidase_M1_N"/>
    <property type="match status" value="1"/>
</dbReference>
<dbReference type="AlphaFoldDB" id="A0A1Y1JZM2"/>
<organism evidence="21">
    <name type="scientific">Photinus pyralis</name>
    <name type="common">Common eastern firefly</name>
    <name type="synonym">Lampyris pyralis</name>
    <dbReference type="NCBI Taxonomy" id="7054"/>
    <lineage>
        <taxon>Eukaryota</taxon>
        <taxon>Metazoa</taxon>
        <taxon>Ecdysozoa</taxon>
        <taxon>Arthropoda</taxon>
        <taxon>Hexapoda</taxon>
        <taxon>Insecta</taxon>
        <taxon>Pterygota</taxon>
        <taxon>Neoptera</taxon>
        <taxon>Endopterygota</taxon>
        <taxon>Coleoptera</taxon>
        <taxon>Polyphaga</taxon>
        <taxon>Elateriformia</taxon>
        <taxon>Elateroidea</taxon>
        <taxon>Lampyridae</taxon>
        <taxon>Lampyrinae</taxon>
        <taxon>Photinus</taxon>
    </lineage>
</organism>
<keyword evidence="12" id="KW-0482">Metalloprotease</keyword>
<dbReference type="GO" id="GO:0005737">
    <property type="term" value="C:cytoplasm"/>
    <property type="evidence" value="ECO:0007669"/>
    <property type="project" value="TreeGrafter"/>
</dbReference>
<evidence type="ECO:0000256" key="1">
    <source>
        <dbReference type="ARBA" id="ARBA00004606"/>
    </source>
</evidence>
<evidence type="ECO:0000256" key="11">
    <source>
        <dbReference type="ARBA" id="ARBA00022989"/>
    </source>
</evidence>
<evidence type="ECO:0000256" key="3">
    <source>
        <dbReference type="ARBA" id="ARBA00010136"/>
    </source>
</evidence>
<dbReference type="InterPro" id="IPR050344">
    <property type="entry name" value="Peptidase_M1_aminopeptidases"/>
</dbReference>
<reference evidence="21" key="1">
    <citation type="journal article" date="2016" name="Sci. Rep.">
        <title>Molecular characterization of firefly nuptial gifts: a multi-omics approach sheds light on postcopulatory sexual selection.</title>
        <authorList>
            <person name="Al-Wathiqui N."/>
            <person name="Fallon T.R."/>
            <person name="South A."/>
            <person name="Weng J.K."/>
            <person name="Lewis S.M."/>
        </authorList>
    </citation>
    <scope>NUCLEOTIDE SEQUENCE</scope>
</reference>
<dbReference type="CDD" id="cd09601">
    <property type="entry name" value="M1_APN-Q_like"/>
    <property type="match status" value="1"/>
</dbReference>
<keyword evidence="6" id="KW-0812">Transmembrane</keyword>
<evidence type="ECO:0000256" key="7">
    <source>
        <dbReference type="ARBA" id="ARBA00022723"/>
    </source>
</evidence>
<keyword evidence="9 17" id="KW-0862">Zinc</keyword>
<feature type="active site" description="Proton acceptor" evidence="16">
    <location>
        <position position="339"/>
    </location>
</feature>
<keyword evidence="15" id="KW-0449">Lipoprotein</keyword>
<comment type="similarity">
    <text evidence="3">Belongs to the peptidase M1 family.</text>
</comment>
<dbReference type="InterPro" id="IPR014782">
    <property type="entry name" value="Peptidase_M1_dom"/>
</dbReference>
<evidence type="ECO:0000256" key="14">
    <source>
        <dbReference type="ARBA" id="ARBA00023180"/>
    </source>
</evidence>
<dbReference type="SUPFAM" id="SSF63737">
    <property type="entry name" value="Leukotriene A4 hydrolase N-terminal domain"/>
    <property type="match status" value="1"/>
</dbReference>
<dbReference type="GO" id="GO:0070006">
    <property type="term" value="F:metalloaminopeptidase activity"/>
    <property type="evidence" value="ECO:0007669"/>
    <property type="project" value="TreeGrafter"/>
</dbReference>
<dbReference type="InterPro" id="IPR027268">
    <property type="entry name" value="Peptidase_M4/M1_CTD_sf"/>
</dbReference>
<evidence type="ECO:0000256" key="4">
    <source>
        <dbReference type="ARBA" id="ARBA00022622"/>
    </source>
</evidence>
<dbReference type="InterPro" id="IPR034016">
    <property type="entry name" value="M1_APN-typ"/>
</dbReference>
<feature type="binding site" evidence="17">
    <location>
        <position position="361"/>
    </location>
    <ligand>
        <name>Zn(2+)</name>
        <dbReference type="ChEBI" id="CHEBI:29105"/>
        <note>catalytic</note>
    </ligand>
</feature>
<keyword evidence="11" id="KW-1133">Transmembrane helix</keyword>
<dbReference type="InterPro" id="IPR001930">
    <property type="entry name" value="Peptidase_M1"/>
</dbReference>
<dbReference type="PRINTS" id="PR00756">
    <property type="entry name" value="ALADIPTASE"/>
</dbReference>
<evidence type="ECO:0000256" key="13">
    <source>
        <dbReference type="ARBA" id="ARBA00023136"/>
    </source>
</evidence>
<feature type="binding site" evidence="17">
    <location>
        <position position="338"/>
    </location>
    <ligand>
        <name>Zn(2+)</name>
        <dbReference type="ChEBI" id="CHEBI:29105"/>
        <note>catalytic</note>
    </ligand>
</feature>
<name>A0A1Y1JZM2_PHOPY</name>
<feature type="domain" description="Peptidase M1 membrane alanine aminopeptidase" evidence="19">
    <location>
        <begin position="268"/>
        <end position="372"/>
    </location>
</feature>
<evidence type="ECO:0000256" key="9">
    <source>
        <dbReference type="ARBA" id="ARBA00022833"/>
    </source>
</evidence>
<dbReference type="EMBL" id="GEZM01099630">
    <property type="protein sequence ID" value="JAV53230.1"/>
    <property type="molecule type" value="Transcribed_RNA"/>
</dbReference>
<feature type="binding site" evidence="17">
    <location>
        <position position="342"/>
    </location>
    <ligand>
        <name>Zn(2+)</name>
        <dbReference type="ChEBI" id="CHEBI:29105"/>
        <note>catalytic</note>
    </ligand>
</feature>
<keyword evidence="8" id="KW-0378">Hydrolase</keyword>
<dbReference type="Pfam" id="PF01433">
    <property type="entry name" value="Peptidase_M1"/>
    <property type="match status" value="1"/>
</dbReference>
<protein>
    <submittedName>
        <fullName evidence="21">Uncharacterized protein</fullName>
    </submittedName>
</protein>
<evidence type="ECO:0000256" key="6">
    <source>
        <dbReference type="ARBA" id="ARBA00022692"/>
    </source>
</evidence>
<evidence type="ECO:0000313" key="21">
    <source>
        <dbReference type="EMBL" id="JAV53230.1"/>
    </source>
</evidence>
<evidence type="ECO:0000256" key="18">
    <source>
        <dbReference type="SAM" id="SignalP"/>
    </source>
</evidence>
<evidence type="ECO:0000256" key="16">
    <source>
        <dbReference type="PIRSR" id="PIRSR634016-1"/>
    </source>
</evidence>
<keyword evidence="14" id="KW-0325">Glycoprotein</keyword>
<dbReference type="InterPro" id="IPR042097">
    <property type="entry name" value="Aminopeptidase_N-like_N_sf"/>
</dbReference>
<feature type="signal peptide" evidence="18">
    <location>
        <begin position="1"/>
        <end position="26"/>
    </location>
</feature>
<comment type="cofactor">
    <cofactor evidence="17">
        <name>Zn(2+)</name>
        <dbReference type="ChEBI" id="CHEBI:29105"/>
    </cofactor>
    <text evidence="17">Binds 1 zinc ion per subunit.</text>
</comment>
<evidence type="ECO:0000256" key="15">
    <source>
        <dbReference type="ARBA" id="ARBA00023288"/>
    </source>
</evidence>
<keyword evidence="7 17" id="KW-0479">Metal-binding</keyword>
<dbReference type="FunFam" id="2.60.40.1730:FF:000012">
    <property type="entry name" value="Aminopeptidase N"/>
    <property type="match status" value="1"/>
</dbReference>
<keyword evidence="5" id="KW-0645">Protease</keyword>
<proteinExistence type="inferred from homology"/>